<dbReference type="PROSITE" id="PS51332">
    <property type="entry name" value="B12_BINDING"/>
    <property type="match status" value="1"/>
</dbReference>
<dbReference type="PANTHER" id="PTHR43409">
    <property type="entry name" value="ANAEROBIC MAGNESIUM-PROTOPORPHYRIN IX MONOMETHYL ESTER CYCLASE-RELATED"/>
    <property type="match status" value="1"/>
</dbReference>
<dbReference type="InterPro" id="IPR006158">
    <property type="entry name" value="Cobalamin-bd"/>
</dbReference>
<accession>A0A382J1C2</accession>
<dbReference type="GO" id="GO:0046872">
    <property type="term" value="F:metal ion binding"/>
    <property type="evidence" value="ECO:0007669"/>
    <property type="project" value="UniProtKB-KW"/>
</dbReference>
<dbReference type="GO" id="GO:0031419">
    <property type="term" value="F:cobalamin binding"/>
    <property type="evidence" value="ECO:0007669"/>
    <property type="project" value="InterPro"/>
</dbReference>
<organism evidence="7">
    <name type="scientific">marine metagenome</name>
    <dbReference type="NCBI Taxonomy" id="408172"/>
    <lineage>
        <taxon>unclassified sequences</taxon>
        <taxon>metagenomes</taxon>
        <taxon>ecological metagenomes</taxon>
    </lineage>
</organism>
<evidence type="ECO:0000256" key="3">
    <source>
        <dbReference type="ARBA" id="ARBA00022723"/>
    </source>
</evidence>
<evidence type="ECO:0000256" key="2">
    <source>
        <dbReference type="ARBA" id="ARBA00022691"/>
    </source>
</evidence>
<dbReference type="GO" id="GO:0005829">
    <property type="term" value="C:cytosol"/>
    <property type="evidence" value="ECO:0007669"/>
    <property type="project" value="TreeGrafter"/>
</dbReference>
<dbReference type="GO" id="GO:0051536">
    <property type="term" value="F:iron-sulfur cluster binding"/>
    <property type="evidence" value="ECO:0007669"/>
    <property type="project" value="UniProtKB-KW"/>
</dbReference>
<comment type="cofactor">
    <cofactor evidence="1">
        <name>[4Fe-4S] cluster</name>
        <dbReference type="ChEBI" id="CHEBI:49883"/>
    </cofactor>
</comment>
<keyword evidence="4" id="KW-0408">Iron</keyword>
<dbReference type="Gene3D" id="3.40.50.280">
    <property type="entry name" value="Cobalamin-binding domain"/>
    <property type="match status" value="1"/>
</dbReference>
<proteinExistence type="predicted"/>
<gene>
    <name evidence="7" type="ORF">METZ01_LOCUS258550</name>
</gene>
<keyword evidence="5" id="KW-0411">Iron-sulfur</keyword>
<dbReference type="SFLD" id="SFLDG01082">
    <property type="entry name" value="B12-binding_domain_containing"/>
    <property type="match status" value="1"/>
</dbReference>
<protein>
    <recommendedName>
        <fullName evidence="6">B12-binding domain-containing protein</fullName>
    </recommendedName>
</protein>
<dbReference type="AlphaFoldDB" id="A0A382J1C2"/>
<keyword evidence="2" id="KW-0949">S-adenosyl-L-methionine</keyword>
<dbReference type="InterPro" id="IPR007197">
    <property type="entry name" value="rSAM"/>
</dbReference>
<evidence type="ECO:0000256" key="5">
    <source>
        <dbReference type="ARBA" id="ARBA00023014"/>
    </source>
</evidence>
<dbReference type="SFLD" id="SFLDS00029">
    <property type="entry name" value="Radical_SAM"/>
    <property type="match status" value="1"/>
</dbReference>
<name>A0A382J1C2_9ZZZZ</name>
<dbReference type="PANTHER" id="PTHR43409:SF16">
    <property type="entry name" value="SLR0320 PROTEIN"/>
    <property type="match status" value="1"/>
</dbReference>
<dbReference type="Pfam" id="PF02310">
    <property type="entry name" value="B12-binding"/>
    <property type="match status" value="1"/>
</dbReference>
<feature type="non-terminal residue" evidence="7">
    <location>
        <position position="223"/>
    </location>
</feature>
<keyword evidence="3" id="KW-0479">Metal-binding</keyword>
<reference evidence="7" key="1">
    <citation type="submission" date="2018-05" db="EMBL/GenBank/DDBJ databases">
        <authorList>
            <person name="Lanie J.A."/>
            <person name="Ng W.-L."/>
            <person name="Kazmierczak K.M."/>
            <person name="Andrzejewski T.M."/>
            <person name="Davidsen T.M."/>
            <person name="Wayne K.J."/>
            <person name="Tettelin H."/>
            <person name="Glass J.I."/>
            <person name="Rusch D."/>
            <person name="Podicherti R."/>
            <person name="Tsui H.-C.T."/>
            <person name="Winkler M.E."/>
        </authorList>
    </citation>
    <scope>NUCLEOTIDE SEQUENCE</scope>
</reference>
<dbReference type="EMBL" id="UINC01071065">
    <property type="protein sequence ID" value="SVC05696.1"/>
    <property type="molecule type" value="Genomic_DNA"/>
</dbReference>
<feature type="domain" description="B12-binding" evidence="6">
    <location>
        <begin position="2"/>
        <end position="147"/>
    </location>
</feature>
<dbReference type="GO" id="GO:0003824">
    <property type="term" value="F:catalytic activity"/>
    <property type="evidence" value="ECO:0007669"/>
    <property type="project" value="InterPro"/>
</dbReference>
<evidence type="ECO:0000256" key="4">
    <source>
        <dbReference type="ARBA" id="ARBA00023004"/>
    </source>
</evidence>
<sequence>MNKAVLVGVAGSNNAFSLSLYNLKAYAFQDPEIRRTWNLKIIQHPLINHISFESKADKCRDLILESSPCLVAFSCYMWNIKFFQILSSKLKEKDPEIKIVFGGPELDTEHIQEGRFDKYHADFAVSGEGELTFLDLLKYFNGGMLSLNRIHGLSYRASLDQPFITNDKRSAFDSLDSIPSPYLTGIVDDSVLLRGGVEANIETQRGCNLRCSYCIYHKDMPEI</sequence>
<dbReference type="InterPro" id="IPR051198">
    <property type="entry name" value="BchE-like"/>
</dbReference>
<evidence type="ECO:0000259" key="6">
    <source>
        <dbReference type="PROSITE" id="PS51332"/>
    </source>
</evidence>
<evidence type="ECO:0000256" key="1">
    <source>
        <dbReference type="ARBA" id="ARBA00001966"/>
    </source>
</evidence>
<evidence type="ECO:0000313" key="7">
    <source>
        <dbReference type="EMBL" id="SVC05696.1"/>
    </source>
</evidence>